<dbReference type="GO" id="GO:0055088">
    <property type="term" value="P:lipid homeostasis"/>
    <property type="evidence" value="ECO:0007669"/>
    <property type="project" value="TreeGrafter"/>
</dbReference>
<organism evidence="2 3">
    <name type="scientific">Skeletonema marinoi</name>
    <dbReference type="NCBI Taxonomy" id="267567"/>
    <lineage>
        <taxon>Eukaryota</taxon>
        <taxon>Sar</taxon>
        <taxon>Stramenopiles</taxon>
        <taxon>Ochrophyta</taxon>
        <taxon>Bacillariophyta</taxon>
        <taxon>Coscinodiscophyceae</taxon>
        <taxon>Thalassiosirophycidae</taxon>
        <taxon>Thalassiosirales</taxon>
        <taxon>Skeletonemataceae</taxon>
        <taxon>Skeletonema</taxon>
        <taxon>Skeletonema marinoi-dohrnii complex</taxon>
    </lineage>
</organism>
<dbReference type="InterPro" id="IPR000073">
    <property type="entry name" value="AB_hydrolase_1"/>
</dbReference>
<proteinExistence type="predicted"/>
<name>A0AAD8XZ16_9STRA</name>
<dbReference type="GO" id="GO:0006654">
    <property type="term" value="P:phosphatidic acid biosynthetic process"/>
    <property type="evidence" value="ECO:0007669"/>
    <property type="project" value="TreeGrafter"/>
</dbReference>
<dbReference type="GO" id="GO:0042171">
    <property type="term" value="F:lysophosphatidic acid acyltransferase activity"/>
    <property type="evidence" value="ECO:0007669"/>
    <property type="project" value="TreeGrafter"/>
</dbReference>
<reference evidence="2" key="1">
    <citation type="submission" date="2023-06" db="EMBL/GenBank/DDBJ databases">
        <title>Survivors Of The Sea: Transcriptome response of Skeletonema marinoi to long-term dormancy.</title>
        <authorList>
            <person name="Pinder M.I.M."/>
            <person name="Kourtchenko O."/>
            <person name="Robertson E.K."/>
            <person name="Larsson T."/>
            <person name="Maumus F."/>
            <person name="Osuna-Cruz C.M."/>
            <person name="Vancaester E."/>
            <person name="Stenow R."/>
            <person name="Vandepoele K."/>
            <person name="Ploug H."/>
            <person name="Bruchert V."/>
            <person name="Godhe A."/>
            <person name="Topel M."/>
        </authorList>
    </citation>
    <scope>NUCLEOTIDE SEQUENCE</scope>
    <source>
        <strain evidence="2">R05AC</strain>
    </source>
</reference>
<protein>
    <submittedName>
        <fullName evidence="2">Alpha/beta hydrolase family protein</fullName>
    </submittedName>
</protein>
<dbReference type="Pfam" id="PF12697">
    <property type="entry name" value="Abhydrolase_6"/>
    <property type="match status" value="1"/>
</dbReference>
<sequence>MAEVITCIPPKKTTSPDMLENIFSSLFGTDNTSSSSSKNNKPTLAFLHGSFHASWCWAEKYMPYFASLGYPCVAFSLQGTGGTPVMEMGAKKVKIASHVADLNAFLKGLSDDDAASLGLGLGDDPKIVLIGHSFGGLTIMKWLEQMYGDNNDDNSNSPKDINLAGVGLMCSVPPSGNGAMTMRFIRRSLVDAWKITAGFVMKKAITDKAICRDLFFGGTEDDNGISDEDVERYQSYFQRDTVATIDLGDLAKKLPSALADVETGRAPFVDRLPPVFVVGATEDFIVDREGVDETARYMGLEEPLIVDSPHDVMLGRRWNNGADAILESIGAL</sequence>
<dbReference type="PANTHER" id="PTHR42886">
    <property type="entry name" value="RE40534P-RELATED"/>
    <property type="match status" value="1"/>
</dbReference>
<accession>A0AAD8XZ16</accession>
<dbReference type="PANTHER" id="PTHR42886:SF42">
    <property type="entry name" value="ALPHA_BETA-HYDROLASES SUPERFAMILY PROTEIN"/>
    <property type="match status" value="1"/>
</dbReference>
<dbReference type="GO" id="GO:0052689">
    <property type="term" value="F:carboxylic ester hydrolase activity"/>
    <property type="evidence" value="ECO:0007669"/>
    <property type="project" value="TreeGrafter"/>
</dbReference>
<evidence type="ECO:0000313" key="3">
    <source>
        <dbReference type="Proteomes" id="UP001224775"/>
    </source>
</evidence>
<dbReference type="Gene3D" id="3.40.50.1820">
    <property type="entry name" value="alpha/beta hydrolase"/>
    <property type="match status" value="1"/>
</dbReference>
<evidence type="ECO:0000259" key="1">
    <source>
        <dbReference type="Pfam" id="PF12697"/>
    </source>
</evidence>
<evidence type="ECO:0000313" key="2">
    <source>
        <dbReference type="EMBL" id="KAK1735901.1"/>
    </source>
</evidence>
<dbReference type="Proteomes" id="UP001224775">
    <property type="component" value="Unassembled WGS sequence"/>
</dbReference>
<feature type="domain" description="AB hydrolase-1" evidence="1">
    <location>
        <begin position="46"/>
        <end position="313"/>
    </location>
</feature>
<comment type="caution">
    <text evidence="2">The sequence shown here is derived from an EMBL/GenBank/DDBJ whole genome shotgun (WGS) entry which is preliminary data.</text>
</comment>
<dbReference type="InterPro" id="IPR029058">
    <property type="entry name" value="AB_hydrolase_fold"/>
</dbReference>
<dbReference type="EMBL" id="JATAAI010000032">
    <property type="protein sequence ID" value="KAK1735901.1"/>
    <property type="molecule type" value="Genomic_DNA"/>
</dbReference>
<dbReference type="SUPFAM" id="SSF53474">
    <property type="entry name" value="alpha/beta-Hydrolases"/>
    <property type="match status" value="1"/>
</dbReference>
<gene>
    <name evidence="2" type="ORF">QTG54_013607</name>
</gene>
<keyword evidence="2" id="KW-0378">Hydrolase</keyword>
<keyword evidence="3" id="KW-1185">Reference proteome</keyword>
<dbReference type="AlphaFoldDB" id="A0AAD8XZ16"/>